<dbReference type="Gene3D" id="3.90.1100.10">
    <property type="match status" value="1"/>
</dbReference>
<keyword evidence="6" id="KW-0548">Nucleotidyltransferase</keyword>
<dbReference type="GO" id="GO:0006351">
    <property type="term" value="P:DNA-templated transcription"/>
    <property type="evidence" value="ECO:0007669"/>
    <property type="project" value="InterPro"/>
</dbReference>
<comment type="subcellular location">
    <subcellularLocation>
        <location evidence="1">Nucleus</location>
    </subcellularLocation>
</comment>
<dbReference type="InterPro" id="IPR015712">
    <property type="entry name" value="DNA-dir_RNA_pol_su2"/>
</dbReference>
<accession>A0A183IV44</accession>
<organism evidence="12">
    <name type="scientific">Soboliphyme baturini</name>
    <dbReference type="NCBI Taxonomy" id="241478"/>
    <lineage>
        <taxon>Eukaryota</taxon>
        <taxon>Metazoa</taxon>
        <taxon>Ecdysozoa</taxon>
        <taxon>Nematoda</taxon>
        <taxon>Enoplea</taxon>
        <taxon>Dorylaimia</taxon>
        <taxon>Dioctophymatida</taxon>
        <taxon>Dioctophymatoidea</taxon>
        <taxon>Soboliphymatidae</taxon>
        <taxon>Soboliphyme</taxon>
    </lineage>
</organism>
<evidence type="ECO:0000313" key="10">
    <source>
        <dbReference type="EMBL" id="VDP13307.1"/>
    </source>
</evidence>
<dbReference type="EMBL" id="UZAM01010672">
    <property type="protein sequence ID" value="VDP13307.1"/>
    <property type="molecule type" value="Genomic_DNA"/>
</dbReference>
<dbReference type="OrthoDB" id="10248617at2759"/>
<keyword evidence="7" id="KW-0804">Transcription</keyword>
<proteinExistence type="inferred from homology"/>
<evidence type="ECO:0000256" key="8">
    <source>
        <dbReference type="ARBA" id="ARBA00023242"/>
    </source>
</evidence>
<gene>
    <name evidence="10" type="ORF">SBAD_LOCUS7491</name>
</gene>
<evidence type="ECO:0000259" key="9">
    <source>
        <dbReference type="Pfam" id="PF04563"/>
    </source>
</evidence>
<name>A0A183IV44_9BILA</name>
<reference evidence="12" key="1">
    <citation type="submission" date="2016-06" db="UniProtKB">
        <authorList>
            <consortium name="WormBaseParasite"/>
        </authorList>
    </citation>
    <scope>IDENTIFICATION</scope>
</reference>
<keyword evidence="4" id="KW-0240">DNA-directed RNA polymerase</keyword>
<reference evidence="10 11" key="2">
    <citation type="submission" date="2018-11" db="EMBL/GenBank/DDBJ databases">
        <authorList>
            <consortium name="Pathogen Informatics"/>
        </authorList>
    </citation>
    <scope>NUCLEOTIDE SEQUENCE [LARGE SCALE GENOMIC DNA]</scope>
</reference>
<dbReference type="GO" id="GO:0000428">
    <property type="term" value="C:DNA-directed RNA polymerase complex"/>
    <property type="evidence" value="ECO:0007669"/>
    <property type="project" value="UniProtKB-KW"/>
</dbReference>
<dbReference type="Pfam" id="PF04563">
    <property type="entry name" value="RNA_pol_Rpb2_1"/>
    <property type="match status" value="1"/>
</dbReference>
<evidence type="ECO:0000256" key="4">
    <source>
        <dbReference type="ARBA" id="ARBA00022478"/>
    </source>
</evidence>
<evidence type="ECO:0000256" key="7">
    <source>
        <dbReference type="ARBA" id="ARBA00023163"/>
    </source>
</evidence>
<keyword evidence="5" id="KW-0808">Transferase</keyword>
<dbReference type="EC" id="2.7.7.6" evidence="3"/>
<evidence type="ECO:0000256" key="2">
    <source>
        <dbReference type="ARBA" id="ARBA00006835"/>
    </source>
</evidence>
<evidence type="ECO:0000256" key="3">
    <source>
        <dbReference type="ARBA" id="ARBA00012418"/>
    </source>
</evidence>
<evidence type="ECO:0000256" key="5">
    <source>
        <dbReference type="ARBA" id="ARBA00022679"/>
    </source>
</evidence>
<dbReference type="FunFam" id="3.90.1100.10:FF:000008">
    <property type="entry name" value="DNA-directed RNA polymerase subunit beta"/>
    <property type="match status" value="1"/>
</dbReference>
<dbReference type="GO" id="GO:0003677">
    <property type="term" value="F:DNA binding"/>
    <property type="evidence" value="ECO:0007669"/>
    <property type="project" value="InterPro"/>
</dbReference>
<dbReference type="GO" id="GO:0005634">
    <property type="term" value="C:nucleus"/>
    <property type="evidence" value="ECO:0007669"/>
    <property type="project" value="UniProtKB-SubCell"/>
</dbReference>
<protein>
    <recommendedName>
        <fullName evidence="3">DNA-directed RNA polymerase</fullName>
        <ecNumber evidence="3">2.7.7.6</ecNumber>
    </recommendedName>
</protein>
<evidence type="ECO:0000256" key="6">
    <source>
        <dbReference type="ARBA" id="ARBA00022695"/>
    </source>
</evidence>
<keyword evidence="11" id="KW-1185">Reference proteome</keyword>
<comment type="similarity">
    <text evidence="2">Belongs to the RNA polymerase beta chain family.</text>
</comment>
<dbReference type="AlphaFoldDB" id="A0A183IV44"/>
<dbReference type="GO" id="GO:0003899">
    <property type="term" value="F:DNA-directed RNA polymerase activity"/>
    <property type="evidence" value="ECO:0007669"/>
    <property type="project" value="UniProtKB-EC"/>
</dbReference>
<evidence type="ECO:0000256" key="1">
    <source>
        <dbReference type="ARBA" id="ARBA00004123"/>
    </source>
</evidence>
<evidence type="ECO:0000313" key="12">
    <source>
        <dbReference type="WBParaSite" id="SBAD_0000777601-mRNA-1"/>
    </source>
</evidence>
<evidence type="ECO:0000313" key="11">
    <source>
        <dbReference type="Proteomes" id="UP000270296"/>
    </source>
</evidence>
<dbReference type="GO" id="GO:0032549">
    <property type="term" value="F:ribonucleoside binding"/>
    <property type="evidence" value="ECO:0007669"/>
    <property type="project" value="InterPro"/>
</dbReference>
<feature type="domain" description="RNA polymerase beta subunit protrusion" evidence="9">
    <location>
        <begin position="5"/>
        <end position="156"/>
    </location>
</feature>
<dbReference type="PANTHER" id="PTHR20856">
    <property type="entry name" value="DNA-DIRECTED RNA POLYMERASE I SUBUNIT 2"/>
    <property type="match status" value="1"/>
</dbReference>
<dbReference type="InterPro" id="IPR007644">
    <property type="entry name" value="RNA_pol_bsu_protrusion"/>
</dbReference>
<keyword evidence="8" id="KW-0539">Nucleus</keyword>
<dbReference type="SUPFAM" id="SSF64484">
    <property type="entry name" value="beta and beta-prime subunits of DNA dependent RNA-polymerase"/>
    <property type="match status" value="1"/>
</dbReference>
<dbReference type="WBParaSite" id="SBAD_0000777601-mRNA-1">
    <property type="protein sequence ID" value="SBAD_0000777601-mRNA-1"/>
    <property type="gene ID" value="SBAD_0000777601"/>
</dbReference>
<dbReference type="Proteomes" id="UP000270296">
    <property type="component" value="Unassembled WGS sequence"/>
</dbReference>
<sequence length="189" mass="21283">MECDIVGPHLNSFNWLLEDGFDAAVQDLPPFEAETNDGRRLSIEISNPVVGYPSLSGEGQTVSSVKLYPIEVFPQCRQRGLTYKARVTASINLALDGVMVDKLESVTIGEIPIMVKSKRCHLQNFTPKQLIAKGEEESELGGYFIIGGLEKIVRLHIVPRRNFALFDCPDRFLYETLIRGKEHDEFWKG</sequence>